<dbReference type="AlphaFoldDB" id="A0AAD3SGA2"/>
<gene>
    <name evidence="3" type="ORF">Nepgr_012050</name>
</gene>
<name>A0AAD3SGA2_NEPGR</name>
<feature type="region of interest" description="Disordered" evidence="1">
    <location>
        <begin position="1"/>
        <end position="22"/>
    </location>
</feature>
<organism evidence="3 4">
    <name type="scientific">Nepenthes gracilis</name>
    <name type="common">Slender pitcher plant</name>
    <dbReference type="NCBI Taxonomy" id="150966"/>
    <lineage>
        <taxon>Eukaryota</taxon>
        <taxon>Viridiplantae</taxon>
        <taxon>Streptophyta</taxon>
        <taxon>Embryophyta</taxon>
        <taxon>Tracheophyta</taxon>
        <taxon>Spermatophyta</taxon>
        <taxon>Magnoliopsida</taxon>
        <taxon>eudicotyledons</taxon>
        <taxon>Gunneridae</taxon>
        <taxon>Pentapetalae</taxon>
        <taxon>Caryophyllales</taxon>
        <taxon>Nepenthaceae</taxon>
        <taxon>Nepenthes</taxon>
    </lineage>
</organism>
<dbReference type="Pfam" id="PF07716">
    <property type="entry name" value="bZIP_2"/>
    <property type="match status" value="1"/>
</dbReference>
<evidence type="ECO:0000313" key="4">
    <source>
        <dbReference type="Proteomes" id="UP001279734"/>
    </source>
</evidence>
<evidence type="ECO:0000313" key="3">
    <source>
        <dbReference type="EMBL" id="GMH10209.1"/>
    </source>
</evidence>
<evidence type="ECO:0000259" key="2">
    <source>
        <dbReference type="Pfam" id="PF07716"/>
    </source>
</evidence>
<reference evidence="3" key="1">
    <citation type="submission" date="2023-05" db="EMBL/GenBank/DDBJ databases">
        <title>Nepenthes gracilis genome sequencing.</title>
        <authorList>
            <person name="Fukushima K."/>
        </authorList>
    </citation>
    <scope>NUCLEOTIDE SEQUENCE</scope>
    <source>
        <strain evidence="3">SING2019-196</strain>
    </source>
</reference>
<dbReference type="EMBL" id="BSYO01000009">
    <property type="protein sequence ID" value="GMH10209.1"/>
    <property type="molecule type" value="Genomic_DNA"/>
</dbReference>
<keyword evidence="4" id="KW-1185">Reference proteome</keyword>
<protein>
    <recommendedName>
        <fullName evidence="2">BZIP domain-containing protein</fullName>
    </recommendedName>
</protein>
<sequence>MRCRMQLNRESAQRSRQRRLEYEQAPRRTVDVKEAKISVLRPKISLYGEHVKGLREENAMLLEKIGQLDLQRSANMAEFEVLNQEREMLAAVYMMQQQK</sequence>
<dbReference type="GO" id="GO:0003700">
    <property type="term" value="F:DNA-binding transcription factor activity"/>
    <property type="evidence" value="ECO:0007669"/>
    <property type="project" value="InterPro"/>
</dbReference>
<accession>A0AAD3SGA2</accession>
<dbReference type="Proteomes" id="UP001279734">
    <property type="component" value="Unassembled WGS sequence"/>
</dbReference>
<feature type="domain" description="BZIP" evidence="2">
    <location>
        <begin position="4"/>
        <end position="45"/>
    </location>
</feature>
<dbReference type="InterPro" id="IPR046347">
    <property type="entry name" value="bZIP_sf"/>
</dbReference>
<proteinExistence type="predicted"/>
<dbReference type="InterPro" id="IPR004827">
    <property type="entry name" value="bZIP"/>
</dbReference>
<dbReference type="SUPFAM" id="SSF57959">
    <property type="entry name" value="Leucine zipper domain"/>
    <property type="match status" value="1"/>
</dbReference>
<evidence type="ECO:0000256" key="1">
    <source>
        <dbReference type="SAM" id="MobiDB-lite"/>
    </source>
</evidence>
<comment type="caution">
    <text evidence="3">The sequence shown here is derived from an EMBL/GenBank/DDBJ whole genome shotgun (WGS) entry which is preliminary data.</text>
</comment>